<sequence length="177" mass="20437">MEYDRRAYFRIEDVAWVLTASFAEDRPSVVEYFPQLRHVTAENALAAVDQELKELSEHLDEKALSRYVRALNRKIDLFRQNLLIQQLDRLDEDPQTITVSEGGLSFWSHQAYKIGDRVAMALVFSPSYLAIYPRAEIVNCEPDTGGYNLHAAFVDMPEPMRQQLARHLLSQQTAHRT</sequence>
<proteinExistence type="predicted"/>
<name>A0A4Z0WI67_9GAMM</name>
<evidence type="ECO:0000313" key="2">
    <source>
        <dbReference type="EMBL" id="TGG95577.1"/>
    </source>
</evidence>
<evidence type="ECO:0000313" key="3">
    <source>
        <dbReference type="Proteomes" id="UP000297475"/>
    </source>
</evidence>
<protein>
    <submittedName>
        <fullName evidence="2">PilZ domain-containing protein</fullName>
    </submittedName>
</protein>
<dbReference type="RefSeq" id="WP_135481358.1">
    <property type="nucleotide sequence ID" value="NZ_SRMF01000001.1"/>
</dbReference>
<dbReference type="Pfam" id="PF07238">
    <property type="entry name" value="PilZ"/>
    <property type="match status" value="1"/>
</dbReference>
<dbReference type="Proteomes" id="UP000297475">
    <property type="component" value="Unassembled WGS sequence"/>
</dbReference>
<evidence type="ECO:0000259" key="1">
    <source>
        <dbReference type="Pfam" id="PF07238"/>
    </source>
</evidence>
<keyword evidence="3" id="KW-1185">Reference proteome</keyword>
<reference evidence="2 3" key="1">
    <citation type="submission" date="2019-04" db="EMBL/GenBank/DDBJ databases">
        <title>Natronospirillum operosus gen. nov., sp. nov., a haloalkaliphilic satellite isolated from decaying biomass of laboratory culture of cyanobacterium Geitlerinema sp. and proposal of Natronospirillaceae fam. nov. and Saccharospirillaceae fam. nov.</title>
        <authorList>
            <person name="Kevbrin V."/>
            <person name="Boltyanskaya Y."/>
            <person name="Koziaeva V."/>
            <person name="Grouzdev D.S."/>
            <person name="Park M."/>
            <person name="Cho J."/>
        </authorList>
    </citation>
    <scope>NUCLEOTIDE SEQUENCE [LARGE SCALE GENOMIC DNA]</scope>
    <source>
        <strain evidence="2 3">G-116</strain>
    </source>
</reference>
<feature type="domain" description="PilZ" evidence="1">
    <location>
        <begin position="95"/>
        <end position="169"/>
    </location>
</feature>
<accession>A0A4Z0WI67</accession>
<dbReference type="AlphaFoldDB" id="A0A4Z0WI67"/>
<comment type="caution">
    <text evidence="2">The sequence shown here is derived from an EMBL/GenBank/DDBJ whole genome shotgun (WGS) entry which is preliminary data.</text>
</comment>
<dbReference type="GO" id="GO:0035438">
    <property type="term" value="F:cyclic-di-GMP binding"/>
    <property type="evidence" value="ECO:0007669"/>
    <property type="project" value="InterPro"/>
</dbReference>
<dbReference type="InterPro" id="IPR009875">
    <property type="entry name" value="PilZ_domain"/>
</dbReference>
<organism evidence="2 3">
    <name type="scientific">Natronospirillum operosum</name>
    <dbReference type="NCBI Taxonomy" id="2759953"/>
    <lineage>
        <taxon>Bacteria</taxon>
        <taxon>Pseudomonadati</taxon>
        <taxon>Pseudomonadota</taxon>
        <taxon>Gammaproteobacteria</taxon>
        <taxon>Oceanospirillales</taxon>
        <taxon>Natronospirillaceae</taxon>
        <taxon>Natronospirillum</taxon>
    </lineage>
</organism>
<dbReference type="EMBL" id="SRMF01000001">
    <property type="protein sequence ID" value="TGG95577.1"/>
    <property type="molecule type" value="Genomic_DNA"/>
</dbReference>
<gene>
    <name evidence="2" type="ORF">E4656_03960</name>
</gene>
<dbReference type="OrthoDB" id="9780702at2"/>